<sequence>MNAFPPFHYFLLAILLLIAVKAPTNRSTEITKNSHARRVIGAIIDSTSRIGKEQKVALEMAMEDFCEFSNQSFLLQIEDSHGEPIRAGLAAIALIKSHHVQLILGPCTWEEASLVADIGNKNQIPVLSFADVTPNWAIEQWPFLVQASPNQHGQMKAIAAIVKSWEWHQVTMIYEDTDSSVNGVLPHLFDALREAGVRIIHHLSLGPLTTTNSLSKELERLQRGQCRIFVVNLSFLLAIRLFEKANKMKMMENGYVWITTNSMTSLVHSIDASIISYMQGVIGVRSYFPENEPHFQDFYFKFCRKFALKYPEEKNHELGIFALQAYDALWSVCLAMMESNKVGQQLLDKILLSDFQGLSGRFQFFNKKLAPGQIFQIINMIGKSYQELGFWSSKLGFSKTIAENVTYNSSMRNLGQVIWPGGPWYTPKGWTLSTTAEPLRIGVPTRSLFKNYVNVEYDLLENKSLFSGFSIDLFKATAEQLPFYLPYNFYPFNGTYDALVEQIHLKKFDAVVGDVAIVANRYKHAEFTHPYTESGLVMIVPVQSKTCNKAWLFLKPYTNAMWVLIGAINVYNGLVVWFIERHYWPELKGSALNQMITLLCLAFTTLFSLHGKKLHSSLSRMTMVAWIFMALVIMQIYTANLTTMLTVQQLEPTVNDIETLQKSNAIVGCSRAAFVGKYLVEVLGFNPKNIKNYTSPDEYAEDLINREIAAIFLEISVAKLFLARYCKGFTTAGPVYKVGGYGFAFPKGSPLLPSIIEALLKVFESGKLRELENNMLASQVCMEVESYDEIPSLNTNSFLVLFILTGGTSTMVLVIYIFHLDNYSMLVHKTIWRLMLAVIRHWSHGKKWFLRRVNNARISNTTETIQL</sequence>
<evidence type="ECO:0000256" key="6">
    <source>
        <dbReference type="ARBA" id="ARBA00022989"/>
    </source>
</evidence>
<dbReference type="FunFam" id="3.40.50.2300:FF:000188">
    <property type="entry name" value="Glutamate receptor"/>
    <property type="match status" value="1"/>
</dbReference>
<dbReference type="GO" id="GO:0016020">
    <property type="term" value="C:membrane"/>
    <property type="evidence" value="ECO:0007669"/>
    <property type="project" value="UniProtKB-SubCell"/>
</dbReference>
<evidence type="ECO:0000313" key="19">
    <source>
        <dbReference type="Proteomes" id="UP001324115"/>
    </source>
</evidence>
<dbReference type="InterPro" id="IPR044440">
    <property type="entry name" value="GABAb_receptor_plant_PBP1"/>
</dbReference>
<feature type="transmembrane region" description="Helical" evidence="15">
    <location>
        <begin position="798"/>
        <end position="818"/>
    </location>
</feature>
<dbReference type="AlphaFoldDB" id="A0AAN7EPS1"/>
<dbReference type="FunFam" id="1.10.287.70:FF:000172">
    <property type="entry name" value="Glutamate receptor"/>
    <property type="match status" value="1"/>
</dbReference>
<evidence type="ECO:0000256" key="9">
    <source>
        <dbReference type="ARBA" id="ARBA00023170"/>
    </source>
</evidence>
<dbReference type="CDD" id="cd19990">
    <property type="entry name" value="PBP1_GABAb_receptor_plant"/>
    <property type="match status" value="1"/>
</dbReference>
<comment type="subcellular location">
    <subcellularLocation>
        <location evidence="1">Membrane</location>
        <topology evidence="1">Multi-pass membrane protein</topology>
    </subcellularLocation>
</comment>
<keyword evidence="11 13" id="KW-1071">Ligand-gated ion channel</keyword>
<dbReference type="PIRSF" id="PIRSF037090">
    <property type="entry name" value="Iontro_Glu-like_rcpt_pln"/>
    <property type="match status" value="1"/>
</dbReference>
<dbReference type="InterPro" id="IPR001320">
    <property type="entry name" value="Iontro_rcpt_C"/>
</dbReference>
<proteinExistence type="inferred from homology"/>
<evidence type="ECO:0000256" key="8">
    <source>
        <dbReference type="ARBA" id="ARBA00023136"/>
    </source>
</evidence>
<dbReference type="EMBL" id="JAXUIC010000008">
    <property type="protein sequence ID" value="KAK4577018.1"/>
    <property type="molecule type" value="Genomic_DNA"/>
</dbReference>
<evidence type="ECO:0000256" key="15">
    <source>
        <dbReference type="SAM" id="Phobius"/>
    </source>
</evidence>
<accession>A0AAN7EPS1</accession>
<feature type="transmembrane region" description="Helical" evidence="15">
    <location>
        <begin position="621"/>
        <end position="639"/>
    </location>
</feature>
<evidence type="ECO:0000256" key="2">
    <source>
        <dbReference type="ARBA" id="ARBA00008685"/>
    </source>
</evidence>
<dbReference type="Pfam" id="PF00060">
    <property type="entry name" value="Lig_chan"/>
    <property type="match status" value="1"/>
</dbReference>
<dbReference type="InterPro" id="IPR028082">
    <property type="entry name" value="Peripla_BP_I"/>
</dbReference>
<dbReference type="Gene3D" id="3.40.190.10">
    <property type="entry name" value="Periplasmic binding protein-like II"/>
    <property type="match status" value="2"/>
</dbReference>
<keyword evidence="3 13" id="KW-0813">Transport</keyword>
<evidence type="ECO:0000256" key="11">
    <source>
        <dbReference type="ARBA" id="ARBA00023286"/>
    </source>
</evidence>
<dbReference type="GO" id="GO:0015276">
    <property type="term" value="F:ligand-gated monoatomic ion channel activity"/>
    <property type="evidence" value="ECO:0007669"/>
    <property type="project" value="InterPro"/>
</dbReference>
<name>A0AAN7EPS1_QUERU</name>
<evidence type="ECO:0000256" key="7">
    <source>
        <dbReference type="ARBA" id="ARBA00023065"/>
    </source>
</evidence>
<evidence type="ECO:0000256" key="3">
    <source>
        <dbReference type="ARBA" id="ARBA00022448"/>
    </source>
</evidence>
<organism evidence="18 19">
    <name type="scientific">Quercus rubra</name>
    <name type="common">Northern red oak</name>
    <name type="synonym">Quercus borealis</name>
    <dbReference type="NCBI Taxonomy" id="3512"/>
    <lineage>
        <taxon>Eukaryota</taxon>
        <taxon>Viridiplantae</taxon>
        <taxon>Streptophyta</taxon>
        <taxon>Embryophyta</taxon>
        <taxon>Tracheophyta</taxon>
        <taxon>Spermatophyta</taxon>
        <taxon>Magnoliopsida</taxon>
        <taxon>eudicotyledons</taxon>
        <taxon>Gunneridae</taxon>
        <taxon>Pentapetalae</taxon>
        <taxon>rosids</taxon>
        <taxon>fabids</taxon>
        <taxon>Fagales</taxon>
        <taxon>Fagaceae</taxon>
        <taxon>Quercus</taxon>
    </lineage>
</organism>
<keyword evidence="5 16" id="KW-0732">Signal</keyword>
<feature type="transmembrane region" description="Helical" evidence="15">
    <location>
        <begin position="559"/>
        <end position="579"/>
    </location>
</feature>
<dbReference type="PANTHER" id="PTHR34836:SF9">
    <property type="entry name" value="RECEPTOR LIGAND BINDING REGION DOMAIN-CONTAINING PROTEIN"/>
    <property type="match status" value="1"/>
</dbReference>
<comment type="similarity">
    <text evidence="2 13">Belongs to the glutamate-gated ion channel (TC 1.A.10.1) family.</text>
</comment>
<keyword evidence="10" id="KW-0325">Glycoprotein</keyword>
<dbReference type="SMART" id="SM00079">
    <property type="entry name" value="PBPe"/>
    <property type="match status" value="1"/>
</dbReference>
<dbReference type="Proteomes" id="UP001324115">
    <property type="component" value="Unassembled WGS sequence"/>
</dbReference>
<dbReference type="FunFam" id="3.40.190.10:FF:000054">
    <property type="entry name" value="Glutamate receptor"/>
    <property type="match status" value="1"/>
</dbReference>
<evidence type="ECO:0000256" key="4">
    <source>
        <dbReference type="ARBA" id="ARBA00022692"/>
    </source>
</evidence>
<protein>
    <recommendedName>
        <fullName evidence="13">Glutamate receptor</fullName>
    </recommendedName>
</protein>
<comment type="caution">
    <text evidence="18">The sequence shown here is derived from an EMBL/GenBank/DDBJ whole genome shotgun (WGS) entry which is preliminary data.</text>
</comment>
<evidence type="ECO:0000256" key="5">
    <source>
        <dbReference type="ARBA" id="ARBA00022729"/>
    </source>
</evidence>
<keyword evidence="19" id="KW-1185">Reference proteome</keyword>
<evidence type="ECO:0000256" key="13">
    <source>
        <dbReference type="PIRNR" id="PIRNR037090"/>
    </source>
</evidence>
<evidence type="ECO:0000313" key="18">
    <source>
        <dbReference type="EMBL" id="KAK4577018.1"/>
    </source>
</evidence>
<dbReference type="PANTHER" id="PTHR34836">
    <property type="entry name" value="OS06G0188250 PROTEIN"/>
    <property type="match status" value="1"/>
</dbReference>
<evidence type="ECO:0000259" key="17">
    <source>
        <dbReference type="SMART" id="SM00079"/>
    </source>
</evidence>
<feature type="disulfide bond" evidence="14">
    <location>
        <begin position="726"/>
        <end position="781"/>
    </location>
</feature>
<feature type="domain" description="Ionotropic glutamate receptor C-terminal" evidence="17">
    <location>
        <begin position="440"/>
        <end position="778"/>
    </location>
</feature>
<keyword evidence="8 13" id="KW-0472">Membrane</keyword>
<keyword evidence="12 13" id="KW-0407">Ion channel</keyword>
<evidence type="ECO:0000256" key="12">
    <source>
        <dbReference type="ARBA" id="ARBA00023303"/>
    </source>
</evidence>
<dbReference type="Gene3D" id="1.10.287.70">
    <property type="match status" value="1"/>
</dbReference>
<dbReference type="InterPro" id="IPR015683">
    <property type="entry name" value="Ionotropic_Glu_rcpt"/>
</dbReference>
<comment type="function">
    <text evidence="13">Glutamate-gated receptor that probably acts as non-selective cation channel.</text>
</comment>
<dbReference type="Gene3D" id="3.40.50.2300">
    <property type="match status" value="2"/>
</dbReference>
<keyword evidence="4 15" id="KW-0812">Transmembrane</keyword>
<reference evidence="18 19" key="1">
    <citation type="journal article" date="2023" name="G3 (Bethesda)">
        <title>A haplotype-resolved chromosome-scale genome for Quercus rubra L. provides insights into the genetics of adaptive traits for red oak species.</title>
        <authorList>
            <person name="Kapoor B."/>
            <person name="Jenkins J."/>
            <person name="Schmutz J."/>
            <person name="Zhebentyayeva T."/>
            <person name="Kuelheim C."/>
            <person name="Coggeshall M."/>
            <person name="Heim C."/>
            <person name="Lasky J.R."/>
            <person name="Leites L."/>
            <person name="Islam-Faridi N."/>
            <person name="Romero-Severson J."/>
            <person name="DeLeo V.L."/>
            <person name="Lucas S.M."/>
            <person name="Lazic D."/>
            <person name="Gailing O."/>
            <person name="Carlson J."/>
            <person name="Staton M."/>
        </authorList>
    </citation>
    <scope>NUCLEOTIDE SEQUENCE [LARGE SCALE GENOMIC DNA]</scope>
    <source>
        <strain evidence="18">Pseudo-F2</strain>
    </source>
</reference>
<keyword evidence="7 13" id="KW-0406">Ion transport</keyword>
<feature type="signal peptide" evidence="16">
    <location>
        <begin position="1"/>
        <end position="27"/>
    </location>
</feature>
<dbReference type="Pfam" id="PF01094">
    <property type="entry name" value="ANF_receptor"/>
    <property type="match status" value="1"/>
</dbReference>
<keyword evidence="14" id="KW-1015">Disulfide bond</keyword>
<evidence type="ECO:0000256" key="14">
    <source>
        <dbReference type="PIRSR" id="PIRSR037090-50"/>
    </source>
</evidence>
<gene>
    <name evidence="18" type="ORF">RGQ29_027504</name>
</gene>
<feature type="transmembrane region" description="Helical" evidence="15">
    <location>
        <begin position="591"/>
        <end position="609"/>
    </location>
</feature>
<keyword evidence="6 15" id="KW-1133">Transmembrane helix</keyword>
<evidence type="ECO:0000256" key="16">
    <source>
        <dbReference type="SAM" id="SignalP"/>
    </source>
</evidence>
<dbReference type="CDD" id="cd13686">
    <property type="entry name" value="GluR_Plant"/>
    <property type="match status" value="1"/>
</dbReference>
<keyword evidence="9 13" id="KW-0675">Receptor</keyword>
<dbReference type="InterPro" id="IPR017103">
    <property type="entry name" value="Iontropic_Glu_rcpt_pln"/>
</dbReference>
<dbReference type="SUPFAM" id="SSF53850">
    <property type="entry name" value="Periplasmic binding protein-like II"/>
    <property type="match status" value="1"/>
</dbReference>
<evidence type="ECO:0000256" key="10">
    <source>
        <dbReference type="ARBA" id="ARBA00023180"/>
    </source>
</evidence>
<dbReference type="InterPro" id="IPR001828">
    <property type="entry name" value="ANF_lig-bd_rcpt"/>
</dbReference>
<feature type="chain" id="PRO_5042998243" description="Glutamate receptor" evidence="16">
    <location>
        <begin position="28"/>
        <end position="867"/>
    </location>
</feature>
<evidence type="ECO:0000256" key="1">
    <source>
        <dbReference type="ARBA" id="ARBA00004141"/>
    </source>
</evidence>
<dbReference type="SUPFAM" id="SSF53822">
    <property type="entry name" value="Periplasmic binding protein-like I"/>
    <property type="match status" value="1"/>
</dbReference>